<protein>
    <submittedName>
        <fullName evidence="1">Uncharacterized protein</fullName>
    </submittedName>
</protein>
<reference evidence="1" key="1">
    <citation type="journal article" date="2020" name="mSystems">
        <title>Genome- and Community-Level Interaction Insights into Carbon Utilization and Element Cycling Functions of Hydrothermarchaeota in Hydrothermal Sediment.</title>
        <authorList>
            <person name="Zhou Z."/>
            <person name="Liu Y."/>
            <person name="Xu W."/>
            <person name="Pan J."/>
            <person name="Luo Z.H."/>
            <person name="Li M."/>
        </authorList>
    </citation>
    <scope>NUCLEOTIDE SEQUENCE [LARGE SCALE GENOMIC DNA]</scope>
    <source>
        <strain evidence="1">HyVt-458</strain>
    </source>
</reference>
<gene>
    <name evidence="1" type="ORF">ENJ12_05795</name>
</gene>
<evidence type="ECO:0000313" key="1">
    <source>
        <dbReference type="EMBL" id="HEC06340.1"/>
    </source>
</evidence>
<dbReference type="Proteomes" id="UP000886339">
    <property type="component" value="Unassembled WGS sequence"/>
</dbReference>
<name>A0A831RX25_9GAMM</name>
<proteinExistence type="predicted"/>
<accession>A0A831RX25</accession>
<dbReference type="EMBL" id="DRLF01000206">
    <property type="protein sequence ID" value="HEC06340.1"/>
    <property type="molecule type" value="Genomic_DNA"/>
</dbReference>
<sequence length="92" mass="10113">MLNENAQTLFGDFIKQSRDYLTSPGIMAALELDKLCMQLYPIVARQLGDLALSNSIRDFGRSLPRKQPEELQALFDDILSQAQSAGLAPADG</sequence>
<organism evidence="1">
    <name type="scientific">Thiolapillus brandeum</name>
    <dbReference type="NCBI Taxonomy" id="1076588"/>
    <lineage>
        <taxon>Bacteria</taxon>
        <taxon>Pseudomonadati</taxon>
        <taxon>Pseudomonadota</taxon>
        <taxon>Gammaproteobacteria</taxon>
        <taxon>Chromatiales</taxon>
        <taxon>Sedimenticolaceae</taxon>
        <taxon>Thiolapillus</taxon>
    </lineage>
</organism>
<dbReference type="AlphaFoldDB" id="A0A831RX25"/>
<comment type="caution">
    <text evidence="1">The sequence shown here is derived from an EMBL/GenBank/DDBJ whole genome shotgun (WGS) entry which is preliminary data.</text>
</comment>